<dbReference type="SUPFAM" id="SSF57196">
    <property type="entry name" value="EGF/Laminin"/>
    <property type="match status" value="11"/>
</dbReference>
<dbReference type="RefSeq" id="XP_028990540.1">
    <property type="nucleotide sequence ID" value="XM_029134707.3"/>
</dbReference>
<keyword evidence="8 13" id="KW-0472">Membrane</keyword>
<sequence length="1462" mass="160874">MEFGKIWSKYQKTVLITVMMFKLGLLCTVTADMCLSSPCHNGATCLDHLGDYVCICPKGPVWYMGKNCDELYNACLLAPCTNCTSNLGTDEFTCHCPDGFTGLNCTHDIDECQSNPCNGTKSLCVNEINGYSCHCVTGLGGNDCQNNVTTCSEERCKNGGTCFDVPDTGHLCQCAPGYGGTNCEENIDECWSEPCKNGAICKDRVNGYQCFCVPGFQGYHCDLDINECASQPCQNNGTCLDKVDYYNCDCVPGFKGINCEVEIDECEVHPCQNGATCRDYVAAYVCECVAGFQGQDCEVNIDECASIPCQNDGRCIDEVDSYKCDCDGTGFVGSHCEDDIPECASDPCQHGATCLEGVNHYKCLCWPGYKGENCQVDINECDQLPCENGGECFQRSEMENYKKLPELASTNFSYEEADGFICHCPPGFTGDVCSVNVDECQSAPCQQGGSCQDQVNSYQCICPGGFIGVHCEVDINECDSSPCQNGATCEDAANAYRCHCPLPEPGQEPWGGQDCDIRLVGCEQNQCQHKAECVPKLTDKGEHGYSCLCPYGWTGELCNTSTTFSFNSEGYVHMQLPFSKNRNRRETEHKHGLYMQLRFRSTLPDMVLFFRGTMDQFVSLELIGGSLRAKVKSGKVLQATHPGLVNNSDWYQVTVTMDETLVMTVTGPGCDKGCQVKDEGHNHLLFLQLSSFQQLYIGLVPQQYLGQLSSKKGFIGCMEDFHVDHKLLLPQDLIREENQGLELGCTKADWCEEDPCMQRGRCMDMWVQASCQCHRPYYGESCEKEFPIWTFGHENSSSYSTFNITETHGDNFTVSFLMRSLKPSGLLLQLHRESQPYLTVYLKEGTVALYSPHTTLLTEAKLVADGNRHLVIIKVQYGHVVFTKAGNRRALGNVTVEAGDMAFVGGLPAGVSMIAWGGSFKGCLQDIRLDHRHLTTDVPPEGADVYLASTQENVLSGCQSDNTCKDEPCHNGGECRITWNDFRCDCSVHYSGRLCDTRLWCVEQPCPDGVRCVDLLDGYECLTEAIFQNNSLQYVANSSLVGPVTNITMDIRTRDENGMLLRATSSSEVFCLGLLNSSLLVKLHTGLHAELLAFTSDQTIADGGWHRVQLTMVDPEQSASRWHLNVDGRRVGGSFSMGGNLNFLNHTKIWLAEKYTGCLGEVRVGGVYLPLTTVPEPPQLSRFSKVGGHEPKKGCQGEPVCDSNPCGNHGECKDQFNDFNCSCKAGWEGERCEAEVNECSSAPCAYGTCKDLMADYECDCEPGYKGKDCEQEVDNCLEFRCVNGGTCISTNESHTCLCLSGYVGKRCQWRFPPAACDVKTQCLNGGVCIGDDSGGNCTCKLGYTGARCETEIDECESNPCVNGATCLDRLNHFQCVCVRGFTGKRCETSKKEHLEQIPWLAVAIPLTTLCVLLIILVVFFLIMTARKKRQSEGTYSPSSQEVAGARLEMGSVLKVPPEERLI</sequence>
<dbReference type="SMART" id="SM00181">
    <property type="entry name" value="EGF"/>
    <property type="match status" value="20"/>
</dbReference>
<feature type="domain" description="EGF-like" evidence="15">
    <location>
        <begin position="339"/>
        <end position="375"/>
    </location>
</feature>
<feature type="disulfide bond" evidence="12">
    <location>
        <begin position="424"/>
        <end position="433"/>
    </location>
</feature>
<protein>
    <submittedName>
        <fullName evidence="17">Protein crumbs homolog 1-like</fullName>
    </submittedName>
</protein>
<evidence type="ECO:0000256" key="11">
    <source>
        <dbReference type="ARBA" id="ARBA00060989"/>
    </source>
</evidence>
<proteinExistence type="inferred from homology"/>
<feature type="domain" description="EGF-like" evidence="15">
    <location>
        <begin position="147"/>
        <end position="184"/>
    </location>
</feature>
<keyword evidence="16" id="KW-1185">Reference proteome</keyword>
<dbReference type="InterPro" id="IPR001791">
    <property type="entry name" value="Laminin_G"/>
</dbReference>
<evidence type="ECO:0000259" key="14">
    <source>
        <dbReference type="PROSITE" id="PS50025"/>
    </source>
</evidence>
<dbReference type="PANTHER" id="PTHR24049">
    <property type="entry name" value="CRUMBS FAMILY MEMBER"/>
    <property type="match status" value="1"/>
</dbReference>
<dbReference type="PRINTS" id="PR01983">
    <property type="entry name" value="NOTCH"/>
</dbReference>
<dbReference type="InterPro" id="IPR013320">
    <property type="entry name" value="ConA-like_dom_sf"/>
</dbReference>
<comment type="similarity">
    <text evidence="11">Belongs to the Crumbs protein family.</text>
</comment>
<feature type="disulfide bond" evidence="12">
    <location>
        <begin position="365"/>
        <end position="374"/>
    </location>
</feature>
<evidence type="ECO:0000256" key="2">
    <source>
        <dbReference type="ARBA" id="ARBA00022475"/>
    </source>
</evidence>
<dbReference type="SMART" id="SM00179">
    <property type="entry name" value="EGF_CA"/>
    <property type="match status" value="19"/>
</dbReference>
<dbReference type="InterPro" id="IPR018097">
    <property type="entry name" value="EGF_Ca-bd_CS"/>
</dbReference>
<dbReference type="FunFam" id="2.10.25.10:FF:000143">
    <property type="entry name" value="Protein crumbs 1"/>
    <property type="match status" value="3"/>
</dbReference>
<dbReference type="GO" id="GO:0045597">
    <property type="term" value="P:positive regulation of cell differentiation"/>
    <property type="evidence" value="ECO:0007669"/>
    <property type="project" value="UniProtKB-ARBA"/>
</dbReference>
<feature type="domain" description="EGF-like" evidence="15">
    <location>
        <begin position="1272"/>
        <end position="1308"/>
    </location>
</feature>
<evidence type="ECO:0000256" key="1">
    <source>
        <dbReference type="ARBA" id="ARBA00004247"/>
    </source>
</evidence>
<feature type="transmembrane region" description="Helical" evidence="13">
    <location>
        <begin position="1399"/>
        <end position="1422"/>
    </location>
</feature>
<feature type="disulfide bond" evidence="12">
    <location>
        <begin position="1377"/>
        <end position="1386"/>
    </location>
</feature>
<dbReference type="PROSITE" id="PS00022">
    <property type="entry name" value="EGF_1"/>
    <property type="match status" value="17"/>
</dbReference>
<dbReference type="PROSITE" id="PS01187">
    <property type="entry name" value="EGF_CA"/>
    <property type="match status" value="6"/>
</dbReference>
<feature type="disulfide bond" evidence="12">
    <location>
        <begin position="1339"/>
        <end position="1348"/>
    </location>
</feature>
<organism evidence="16 17">
    <name type="scientific">Betta splendens</name>
    <name type="common">Siamese fighting fish</name>
    <dbReference type="NCBI Taxonomy" id="158456"/>
    <lineage>
        <taxon>Eukaryota</taxon>
        <taxon>Metazoa</taxon>
        <taxon>Chordata</taxon>
        <taxon>Craniata</taxon>
        <taxon>Vertebrata</taxon>
        <taxon>Euteleostomi</taxon>
        <taxon>Actinopterygii</taxon>
        <taxon>Neopterygii</taxon>
        <taxon>Teleostei</taxon>
        <taxon>Neoteleostei</taxon>
        <taxon>Acanthomorphata</taxon>
        <taxon>Anabantaria</taxon>
        <taxon>Anabantiformes</taxon>
        <taxon>Anabantoidei</taxon>
        <taxon>Osphronemidae</taxon>
        <taxon>Betta</taxon>
    </lineage>
</organism>
<dbReference type="PROSITE" id="PS50025">
    <property type="entry name" value="LAM_G_DOMAIN"/>
    <property type="match status" value="3"/>
</dbReference>
<feature type="domain" description="Laminin G" evidence="14">
    <location>
        <begin position="1024"/>
        <end position="1195"/>
    </location>
</feature>
<feature type="domain" description="EGF-like" evidence="15">
    <location>
        <begin position="108"/>
        <end position="145"/>
    </location>
</feature>
<feature type="disulfide bond" evidence="12">
    <location>
        <begin position="1223"/>
        <end position="1232"/>
    </location>
</feature>
<dbReference type="GeneID" id="114846017"/>
<evidence type="ECO:0000256" key="4">
    <source>
        <dbReference type="ARBA" id="ARBA00022692"/>
    </source>
</evidence>
<evidence type="ECO:0000256" key="6">
    <source>
        <dbReference type="ARBA" id="ARBA00022737"/>
    </source>
</evidence>
<feature type="domain" description="EGF-like" evidence="15">
    <location>
        <begin position="1351"/>
        <end position="1387"/>
    </location>
</feature>
<feature type="disulfide bond" evidence="12">
    <location>
        <begin position="549"/>
        <end position="558"/>
    </location>
</feature>
<feature type="disulfide bond" evidence="12">
    <location>
        <begin position="462"/>
        <end position="471"/>
    </location>
</feature>
<dbReference type="FunFam" id="2.10.25.10:FF:000796">
    <property type="entry name" value="Crumbs cell polarity complex component 2b"/>
    <property type="match status" value="1"/>
</dbReference>
<evidence type="ECO:0000256" key="12">
    <source>
        <dbReference type="PROSITE-ProRule" id="PRU00076"/>
    </source>
</evidence>
<evidence type="ECO:0000256" key="13">
    <source>
        <dbReference type="SAM" id="Phobius"/>
    </source>
</evidence>
<comment type="subcellular location">
    <subcellularLocation>
        <location evidence="1">Apical cell membrane</location>
        <topology evidence="1">Single-pass type I membrane protein</topology>
    </subcellularLocation>
</comment>
<feature type="disulfide bond" evidence="12">
    <location>
        <begin position="250"/>
        <end position="259"/>
    </location>
</feature>
<feature type="domain" description="EGF-like" evidence="15">
    <location>
        <begin position="186"/>
        <end position="222"/>
    </location>
</feature>
<feature type="disulfide bond" evidence="12">
    <location>
        <begin position="212"/>
        <end position="221"/>
    </location>
</feature>
<feature type="domain" description="EGF-like" evidence="15">
    <location>
        <begin position="1197"/>
        <end position="1233"/>
    </location>
</feature>
<keyword evidence="6" id="KW-0677">Repeat</keyword>
<dbReference type="Pfam" id="PF00008">
    <property type="entry name" value="EGF"/>
    <property type="match status" value="12"/>
</dbReference>
<feature type="disulfide bond" evidence="12">
    <location>
        <begin position="96"/>
        <end position="105"/>
    </location>
</feature>
<evidence type="ECO:0000313" key="17">
    <source>
        <dbReference type="RefSeq" id="XP_028990540.1"/>
    </source>
</evidence>
<feature type="domain" description="Laminin G" evidence="14">
    <location>
        <begin position="563"/>
        <end position="745"/>
    </location>
</feature>
<evidence type="ECO:0000256" key="5">
    <source>
        <dbReference type="ARBA" id="ARBA00022729"/>
    </source>
</evidence>
<evidence type="ECO:0000256" key="8">
    <source>
        <dbReference type="ARBA" id="ARBA00023136"/>
    </source>
</evidence>
<dbReference type="GO" id="GO:0016324">
    <property type="term" value="C:apical plasma membrane"/>
    <property type="evidence" value="ECO:0007669"/>
    <property type="project" value="UniProtKB-SubCell"/>
</dbReference>
<dbReference type="SMART" id="SM00282">
    <property type="entry name" value="LamG"/>
    <property type="match status" value="3"/>
</dbReference>
<dbReference type="GO" id="GO:1901222">
    <property type="term" value="P:regulation of non-canonical NF-kappaB signal transduction"/>
    <property type="evidence" value="ECO:0007669"/>
    <property type="project" value="UniProtKB-ARBA"/>
</dbReference>
<feature type="domain" description="EGF-like" evidence="15">
    <location>
        <begin position="1235"/>
        <end position="1270"/>
    </location>
</feature>
<dbReference type="CDD" id="cd00110">
    <property type="entry name" value="LamG"/>
    <property type="match status" value="3"/>
</dbReference>
<dbReference type="InParanoid" id="A0A6P7L926"/>
<dbReference type="Gene3D" id="2.10.25.10">
    <property type="entry name" value="Laminin"/>
    <property type="match status" value="20"/>
</dbReference>
<accession>A0A6P7L926</accession>
<feature type="domain" description="EGF-like" evidence="15">
    <location>
        <begin position="377"/>
        <end position="434"/>
    </location>
</feature>
<dbReference type="FunFam" id="2.10.25.10:FF:000472">
    <property type="entry name" value="Uncharacterized protein, isoform A"/>
    <property type="match status" value="3"/>
</dbReference>
<dbReference type="CDD" id="cd00054">
    <property type="entry name" value="EGF_CA"/>
    <property type="match status" value="14"/>
</dbReference>
<dbReference type="OrthoDB" id="283575at2759"/>
<dbReference type="GO" id="GO:0007157">
    <property type="term" value="P:heterophilic cell-cell adhesion via plasma membrane cell adhesion molecules"/>
    <property type="evidence" value="ECO:0007669"/>
    <property type="project" value="TreeGrafter"/>
</dbReference>
<name>A0A6P7L926_BETSP</name>
<feature type="disulfide bond" evidence="12">
    <location>
        <begin position="1260"/>
        <end position="1269"/>
    </location>
</feature>
<dbReference type="PROSITE" id="PS01186">
    <property type="entry name" value="EGF_2"/>
    <property type="match status" value="15"/>
</dbReference>
<feature type="disulfide bond" evidence="12">
    <location>
        <begin position="1239"/>
        <end position="1249"/>
    </location>
</feature>
<feature type="disulfide bond" evidence="12">
    <location>
        <begin position="1298"/>
        <end position="1307"/>
    </location>
</feature>
<feature type="disulfide bond" evidence="12">
    <location>
        <begin position="174"/>
        <end position="183"/>
    </location>
</feature>
<keyword evidence="10" id="KW-0325">Glycoprotein</keyword>
<feature type="domain" description="EGF-like" evidence="15">
    <location>
        <begin position="960"/>
        <end position="996"/>
    </location>
</feature>
<feature type="domain" description="EGF-like" evidence="15">
    <location>
        <begin position="300"/>
        <end position="337"/>
    </location>
</feature>
<dbReference type="FunFam" id="2.10.25.10:FF:000208">
    <property type="entry name" value="Crumbs 2, cell polarity complex component"/>
    <property type="match status" value="1"/>
</dbReference>
<keyword evidence="4 13" id="KW-0812">Transmembrane</keyword>
<dbReference type="FunFam" id="2.60.120.200:FF:000081">
    <property type="entry name" value="Crumbs 1, cell polarity complex component"/>
    <property type="match status" value="1"/>
</dbReference>
<evidence type="ECO:0000256" key="10">
    <source>
        <dbReference type="ARBA" id="ARBA00023180"/>
    </source>
</evidence>
<dbReference type="SUPFAM" id="SSF57184">
    <property type="entry name" value="Growth factor receptor domain"/>
    <property type="match status" value="2"/>
</dbReference>
<dbReference type="KEGG" id="bspl:114846017"/>
<feature type="domain" description="Laminin G" evidence="14">
    <location>
        <begin position="789"/>
        <end position="958"/>
    </location>
</feature>
<dbReference type="GO" id="GO:0045197">
    <property type="term" value="P:establishment or maintenance of epithelial cell apical/basal polarity"/>
    <property type="evidence" value="ECO:0007669"/>
    <property type="project" value="TreeGrafter"/>
</dbReference>
<dbReference type="Gene3D" id="2.60.120.200">
    <property type="match status" value="3"/>
</dbReference>
<feature type="domain" description="EGF-like" evidence="15">
    <location>
        <begin position="436"/>
        <end position="472"/>
    </location>
</feature>
<dbReference type="InterPro" id="IPR051022">
    <property type="entry name" value="Notch_Cell-Fate_Det"/>
</dbReference>
<feature type="domain" description="EGF-like" evidence="15">
    <location>
        <begin position="224"/>
        <end position="260"/>
    </location>
</feature>
<feature type="domain" description="EGF-like" evidence="15">
    <location>
        <begin position="518"/>
        <end position="559"/>
    </location>
</feature>
<evidence type="ECO:0000256" key="7">
    <source>
        <dbReference type="ARBA" id="ARBA00022989"/>
    </source>
</evidence>
<keyword evidence="2" id="KW-1003">Cell membrane</keyword>
<dbReference type="FunFam" id="2.10.25.10:FF:000039">
    <property type="entry name" value="Crumbs cell polarity complex component 1"/>
    <property type="match status" value="1"/>
</dbReference>
<feature type="disulfide bond" evidence="12">
    <location>
        <begin position="135"/>
        <end position="144"/>
    </location>
</feature>
<dbReference type="InterPro" id="IPR009030">
    <property type="entry name" value="Growth_fac_rcpt_cys_sf"/>
</dbReference>
<dbReference type="InterPro" id="IPR000742">
    <property type="entry name" value="EGF"/>
</dbReference>
<feature type="domain" description="EGF-like" evidence="15">
    <location>
        <begin position="262"/>
        <end position="298"/>
    </location>
</feature>
<feature type="domain" description="EGF-like" evidence="15">
    <location>
        <begin position="474"/>
        <end position="516"/>
    </location>
</feature>
<dbReference type="PROSITE" id="PS50026">
    <property type="entry name" value="EGF_3"/>
    <property type="match status" value="20"/>
</dbReference>
<feature type="disulfide bond" evidence="12">
    <location>
        <begin position="986"/>
        <end position="995"/>
    </location>
</feature>
<dbReference type="Pfam" id="PF12661">
    <property type="entry name" value="hEGF"/>
    <property type="match status" value="3"/>
</dbReference>
<dbReference type="Proteomes" id="UP000515150">
    <property type="component" value="Chromosome 19"/>
</dbReference>
<dbReference type="GO" id="GO:0048731">
    <property type="term" value="P:system development"/>
    <property type="evidence" value="ECO:0007669"/>
    <property type="project" value="UniProtKB-ARBA"/>
</dbReference>
<keyword evidence="9 12" id="KW-1015">Disulfide bond</keyword>
<dbReference type="GO" id="GO:0005509">
    <property type="term" value="F:calcium ion binding"/>
    <property type="evidence" value="ECO:0007669"/>
    <property type="project" value="InterPro"/>
</dbReference>
<evidence type="ECO:0000313" key="16">
    <source>
        <dbReference type="Proteomes" id="UP000515150"/>
    </source>
</evidence>
<dbReference type="FunFam" id="2.10.25.10:FF:000339">
    <property type="entry name" value="Crumbs cell polarity complex component 2"/>
    <property type="match status" value="1"/>
</dbReference>
<dbReference type="GO" id="GO:0032991">
    <property type="term" value="C:protein-containing complex"/>
    <property type="evidence" value="ECO:0007669"/>
    <property type="project" value="TreeGrafter"/>
</dbReference>
<dbReference type="SUPFAM" id="SSF49899">
    <property type="entry name" value="Concanavalin A-like lectins/glucanases"/>
    <property type="match status" value="3"/>
</dbReference>
<dbReference type="FunFam" id="2.60.120.200:FF:000130">
    <property type="entry name" value="Crumbs 2, cell polarity complex component"/>
    <property type="match status" value="1"/>
</dbReference>
<dbReference type="PROSITE" id="PS00010">
    <property type="entry name" value="ASX_HYDROXYL"/>
    <property type="match status" value="11"/>
</dbReference>
<feature type="disulfide bond" evidence="12">
    <location>
        <begin position="288"/>
        <end position="297"/>
    </location>
</feature>
<keyword evidence="5" id="KW-0732">Signal</keyword>
<dbReference type="PRINTS" id="PR00010">
    <property type="entry name" value="EGFBLOOD"/>
</dbReference>
<comment type="caution">
    <text evidence="12">Lacks conserved residue(s) required for the propagation of feature annotation.</text>
</comment>
<feature type="domain" description="EGF-like" evidence="15">
    <location>
        <begin position="1312"/>
        <end position="1349"/>
    </location>
</feature>
<gene>
    <name evidence="17" type="primary">LOC114846017</name>
</gene>
<evidence type="ECO:0000256" key="9">
    <source>
        <dbReference type="ARBA" id="ARBA00023157"/>
    </source>
</evidence>
<feature type="domain" description="EGF-like" evidence="15">
    <location>
        <begin position="71"/>
        <end position="106"/>
    </location>
</feature>
<feature type="domain" description="EGF-like" evidence="15">
    <location>
        <begin position="30"/>
        <end position="69"/>
    </location>
</feature>
<dbReference type="GO" id="GO:0060218">
    <property type="term" value="P:hematopoietic stem cell differentiation"/>
    <property type="evidence" value="ECO:0007669"/>
    <property type="project" value="UniProtKB-ARBA"/>
</dbReference>
<feature type="domain" description="EGF-like" evidence="15">
    <location>
        <begin position="747"/>
        <end position="783"/>
    </location>
</feature>
<dbReference type="InterPro" id="IPR001881">
    <property type="entry name" value="EGF-like_Ca-bd_dom"/>
</dbReference>
<dbReference type="InterPro" id="IPR013032">
    <property type="entry name" value="EGF-like_CS"/>
</dbReference>
<reference evidence="17" key="1">
    <citation type="submission" date="2025-08" db="UniProtKB">
        <authorList>
            <consortium name="RefSeq"/>
        </authorList>
    </citation>
    <scope>IDENTIFICATION</scope>
</reference>
<dbReference type="FunFam" id="2.10.25.10:FF:000031">
    <property type="entry name" value="neurogenic locus notch homolog protein 3"/>
    <property type="match status" value="1"/>
</dbReference>
<dbReference type="InterPro" id="IPR000152">
    <property type="entry name" value="EGF-type_Asp/Asn_hydroxyl_site"/>
</dbReference>
<evidence type="ECO:0000259" key="15">
    <source>
        <dbReference type="PROSITE" id="PS50026"/>
    </source>
</evidence>
<evidence type="ECO:0000256" key="3">
    <source>
        <dbReference type="ARBA" id="ARBA00022536"/>
    </source>
</evidence>
<dbReference type="Pfam" id="PF02210">
    <property type="entry name" value="Laminin_G_2"/>
    <property type="match status" value="3"/>
</dbReference>
<keyword evidence="7 13" id="KW-1133">Transmembrane helix</keyword>
<keyword evidence="3 12" id="KW-0245">EGF-like domain</keyword>
<feature type="disulfide bond" evidence="12">
    <location>
        <begin position="773"/>
        <end position="782"/>
    </location>
</feature>
<dbReference type="PANTHER" id="PTHR24049:SF19">
    <property type="entry name" value="PROTEIN CRUMBS HOMOLOG 2"/>
    <property type="match status" value="1"/>
</dbReference>